<dbReference type="Proteomes" id="UP000607653">
    <property type="component" value="Unassembled WGS sequence"/>
</dbReference>
<comment type="caution">
    <text evidence="2">The sequence shown here is derived from an EMBL/GenBank/DDBJ whole genome shotgun (WGS) entry which is preliminary data.</text>
</comment>
<protein>
    <submittedName>
        <fullName evidence="2">Uncharacterized protein</fullName>
    </submittedName>
</protein>
<accession>A0A822Z5C1</accession>
<dbReference type="EMBL" id="DUZY01000005">
    <property type="protein sequence ID" value="DAD39763.1"/>
    <property type="molecule type" value="Genomic_DNA"/>
</dbReference>
<feature type="region of interest" description="Disordered" evidence="1">
    <location>
        <begin position="1"/>
        <end position="24"/>
    </location>
</feature>
<evidence type="ECO:0000256" key="1">
    <source>
        <dbReference type="SAM" id="MobiDB-lite"/>
    </source>
</evidence>
<sequence>MPLTSSPFLSSNSNSSNFRQDPSLQMHGNGLNLVHSLFMQSSPSLSLSWTASTFSYIPNDPNHDDLVSPSSNSFASYSARINGINNMVMGSRLPTSSLLTTTLASPFYGGGSDLIDEFHLQDQLSFLNDDSPTHGLKNMPLLVTQ</sequence>
<gene>
    <name evidence="2" type="ORF">HUJ06_014086</name>
</gene>
<name>A0A822Z5C1_NELNU</name>
<organism evidence="2 3">
    <name type="scientific">Nelumbo nucifera</name>
    <name type="common">Sacred lotus</name>
    <dbReference type="NCBI Taxonomy" id="4432"/>
    <lineage>
        <taxon>Eukaryota</taxon>
        <taxon>Viridiplantae</taxon>
        <taxon>Streptophyta</taxon>
        <taxon>Embryophyta</taxon>
        <taxon>Tracheophyta</taxon>
        <taxon>Spermatophyta</taxon>
        <taxon>Magnoliopsida</taxon>
        <taxon>Proteales</taxon>
        <taxon>Nelumbonaceae</taxon>
        <taxon>Nelumbo</taxon>
    </lineage>
</organism>
<evidence type="ECO:0000313" key="2">
    <source>
        <dbReference type="EMBL" id="DAD39763.1"/>
    </source>
</evidence>
<keyword evidence="3" id="KW-1185">Reference proteome</keyword>
<evidence type="ECO:0000313" key="3">
    <source>
        <dbReference type="Proteomes" id="UP000607653"/>
    </source>
</evidence>
<feature type="compositionally biased region" description="Low complexity" evidence="1">
    <location>
        <begin position="1"/>
        <end position="18"/>
    </location>
</feature>
<proteinExistence type="predicted"/>
<reference evidence="2 3" key="1">
    <citation type="journal article" date="2020" name="Mol. Biol. Evol.">
        <title>Distinct Expression and Methylation Patterns for Genes with Different Fates following a Single Whole-Genome Duplication in Flowering Plants.</title>
        <authorList>
            <person name="Shi T."/>
            <person name="Rahmani R.S."/>
            <person name="Gugger P.F."/>
            <person name="Wang M."/>
            <person name="Li H."/>
            <person name="Zhang Y."/>
            <person name="Li Z."/>
            <person name="Wang Q."/>
            <person name="Van de Peer Y."/>
            <person name="Marchal K."/>
            <person name="Chen J."/>
        </authorList>
    </citation>
    <scope>NUCLEOTIDE SEQUENCE [LARGE SCALE GENOMIC DNA]</scope>
    <source>
        <tissue evidence="2">Leaf</tissue>
    </source>
</reference>
<dbReference type="AlphaFoldDB" id="A0A822Z5C1"/>